<gene>
    <name evidence="1" type="ORF">LCGC14_2531390</name>
</gene>
<dbReference type="EMBL" id="LAZR01041090">
    <property type="protein sequence ID" value="KKL12873.1"/>
    <property type="molecule type" value="Genomic_DNA"/>
</dbReference>
<reference evidence="1" key="1">
    <citation type="journal article" date="2015" name="Nature">
        <title>Complex archaea that bridge the gap between prokaryotes and eukaryotes.</title>
        <authorList>
            <person name="Spang A."/>
            <person name="Saw J.H."/>
            <person name="Jorgensen S.L."/>
            <person name="Zaremba-Niedzwiedzka K."/>
            <person name="Martijn J."/>
            <person name="Lind A.E."/>
            <person name="van Eijk R."/>
            <person name="Schleper C."/>
            <person name="Guy L."/>
            <person name="Ettema T.J."/>
        </authorList>
    </citation>
    <scope>NUCLEOTIDE SEQUENCE</scope>
</reference>
<evidence type="ECO:0000313" key="1">
    <source>
        <dbReference type="EMBL" id="KKL12873.1"/>
    </source>
</evidence>
<dbReference type="AlphaFoldDB" id="A0A0F9DLN9"/>
<name>A0A0F9DLN9_9ZZZZ</name>
<feature type="non-terminal residue" evidence="1">
    <location>
        <position position="37"/>
    </location>
</feature>
<organism evidence="1">
    <name type="scientific">marine sediment metagenome</name>
    <dbReference type="NCBI Taxonomy" id="412755"/>
    <lineage>
        <taxon>unclassified sequences</taxon>
        <taxon>metagenomes</taxon>
        <taxon>ecological metagenomes</taxon>
    </lineage>
</organism>
<accession>A0A0F9DLN9</accession>
<proteinExistence type="predicted"/>
<sequence length="37" mass="4114">MRHFESEHDAGLDSGHCEHCGKYKIEHGEDGICLATT</sequence>
<comment type="caution">
    <text evidence="1">The sequence shown here is derived from an EMBL/GenBank/DDBJ whole genome shotgun (WGS) entry which is preliminary data.</text>
</comment>
<protein>
    <submittedName>
        <fullName evidence="1">Uncharacterized protein</fullName>
    </submittedName>
</protein>